<feature type="transmembrane region" description="Helical" evidence="5">
    <location>
        <begin position="351"/>
        <end position="370"/>
    </location>
</feature>
<dbReference type="GO" id="GO:0016020">
    <property type="term" value="C:membrane"/>
    <property type="evidence" value="ECO:0007669"/>
    <property type="project" value="UniProtKB-SubCell"/>
</dbReference>
<dbReference type="PANTHER" id="PTHR20661:SF0">
    <property type="entry name" value="PHOSPHATIDYLINOSITOL-GLYCAN BIOSYNTHESIS CLASS W PROTEIN"/>
    <property type="match status" value="1"/>
</dbReference>
<feature type="transmembrane region" description="Helical" evidence="5">
    <location>
        <begin position="99"/>
        <end position="117"/>
    </location>
</feature>
<comment type="caution">
    <text evidence="6">The sequence shown here is derived from an EMBL/GenBank/DDBJ whole genome shotgun (WGS) entry which is preliminary data.</text>
</comment>
<dbReference type="GO" id="GO:0032216">
    <property type="term" value="F:glucosaminyl-phosphatidylinositol O-acyltransferase activity"/>
    <property type="evidence" value="ECO:0007669"/>
    <property type="project" value="TreeGrafter"/>
</dbReference>
<keyword evidence="7" id="KW-1185">Reference proteome</keyword>
<evidence type="ECO:0000313" key="7">
    <source>
        <dbReference type="Proteomes" id="UP001431209"/>
    </source>
</evidence>
<comment type="subcellular location">
    <subcellularLocation>
        <location evidence="1">Membrane</location>
        <topology evidence="1">Multi-pass membrane protein</topology>
    </subcellularLocation>
</comment>
<keyword evidence="2 5" id="KW-0812">Transmembrane</keyword>
<dbReference type="Proteomes" id="UP001431209">
    <property type="component" value="Unassembled WGS sequence"/>
</dbReference>
<feature type="transmembrane region" description="Helical" evidence="5">
    <location>
        <begin position="20"/>
        <end position="38"/>
    </location>
</feature>
<evidence type="ECO:0000256" key="3">
    <source>
        <dbReference type="ARBA" id="ARBA00022989"/>
    </source>
</evidence>
<dbReference type="InterPro" id="IPR009447">
    <property type="entry name" value="PIGW/GWT1"/>
</dbReference>
<dbReference type="GO" id="GO:0006506">
    <property type="term" value="P:GPI anchor biosynthetic process"/>
    <property type="evidence" value="ECO:0007669"/>
    <property type="project" value="InterPro"/>
</dbReference>
<dbReference type="AlphaFoldDB" id="A0AAW2YJH1"/>
<feature type="transmembrane region" description="Helical" evidence="5">
    <location>
        <begin position="492"/>
        <end position="512"/>
    </location>
</feature>
<dbReference type="PANTHER" id="PTHR20661">
    <property type="entry name" value="PHOSPHATIDYLINOSITOL-GLYCAN BIOSYNTHESIS CLASS W PROTEIN"/>
    <property type="match status" value="1"/>
</dbReference>
<accession>A0AAW2YJH1</accession>
<dbReference type="Pfam" id="PF06423">
    <property type="entry name" value="GWT1"/>
    <property type="match status" value="1"/>
</dbReference>
<proteinExistence type="predicted"/>
<keyword evidence="3 5" id="KW-1133">Transmembrane helix</keyword>
<evidence type="ECO:0000256" key="1">
    <source>
        <dbReference type="ARBA" id="ARBA00004141"/>
    </source>
</evidence>
<feature type="transmembrane region" description="Helical" evidence="5">
    <location>
        <begin position="418"/>
        <end position="440"/>
    </location>
</feature>
<sequence>MDVLDIKDIKERFVTGGNGTTMTEILSIALVCPAIVLLDRSVKSLVTRCIGKQDPKSSFKLTLLWWFIEIFTRLVPLVLTQSSLLLPTTKNASDHTIVHFPQLLLLLYATIVISYFATRRSYTKEKDVKVANLNVIPFFTEYRSTMMLATAVAILAVDFPVLFPRRIAKTESWGASLMDMGVGSFVFSGSLVSQAARSRSVPPSLIKTIRHNIPLLLLAGGRFFSVSMTNYQTHVGEYGTHWNFFMTLMVVSITVDLIDAIFKKSSTATYFATGIGLCILQQTLLSMGMQNYIESAPRVNLFSANKEGICSTLGYVSVYYIGVGLGRFVFETQRKSEAGDENAWKSFSYKMIIVSIALVVTSYFSFSYFIDLSAKLSIDQGLVDLSNFSTFSHQVPGFHRNYLSNIFIPSRAMNNFGYVLWTLTYNVGLLTIFSVMYTWLLPKQQEQSPEAYSCMRDAVNTNQLATFLIANLSTGAINLAIVTVFWNSAVASFFVVLLYLQAVTLVMTILHYKKIIIKL</sequence>
<evidence type="ECO:0000256" key="2">
    <source>
        <dbReference type="ARBA" id="ARBA00022692"/>
    </source>
</evidence>
<feature type="transmembrane region" description="Helical" evidence="5">
    <location>
        <begin position="313"/>
        <end position="330"/>
    </location>
</feature>
<dbReference type="EMBL" id="JAOPGA020000144">
    <property type="protein sequence ID" value="KAL0477159.1"/>
    <property type="molecule type" value="Genomic_DNA"/>
</dbReference>
<organism evidence="6 7">
    <name type="scientific">Acrasis kona</name>
    <dbReference type="NCBI Taxonomy" id="1008807"/>
    <lineage>
        <taxon>Eukaryota</taxon>
        <taxon>Discoba</taxon>
        <taxon>Heterolobosea</taxon>
        <taxon>Tetramitia</taxon>
        <taxon>Eutetramitia</taxon>
        <taxon>Acrasidae</taxon>
        <taxon>Acrasis</taxon>
    </lineage>
</organism>
<dbReference type="PIRSF" id="PIRSF017321">
    <property type="entry name" value="GWT1"/>
    <property type="match status" value="1"/>
</dbReference>
<evidence type="ECO:0000256" key="4">
    <source>
        <dbReference type="ARBA" id="ARBA00023136"/>
    </source>
</evidence>
<reference evidence="6 7" key="1">
    <citation type="submission" date="2024-03" db="EMBL/GenBank/DDBJ databases">
        <title>The Acrasis kona genome and developmental transcriptomes reveal deep origins of eukaryotic multicellular pathways.</title>
        <authorList>
            <person name="Sheikh S."/>
            <person name="Fu C.-J."/>
            <person name="Brown M.W."/>
            <person name="Baldauf S.L."/>
        </authorList>
    </citation>
    <scope>NUCLEOTIDE SEQUENCE [LARGE SCALE GENOMIC DNA]</scope>
    <source>
        <strain evidence="6 7">ATCC MYA-3509</strain>
    </source>
</reference>
<name>A0AAW2YJH1_9EUKA</name>
<feature type="transmembrane region" description="Helical" evidence="5">
    <location>
        <begin position="59"/>
        <end position="79"/>
    </location>
</feature>
<evidence type="ECO:0000256" key="5">
    <source>
        <dbReference type="SAM" id="Phobius"/>
    </source>
</evidence>
<evidence type="ECO:0000313" key="6">
    <source>
        <dbReference type="EMBL" id="KAL0477159.1"/>
    </source>
</evidence>
<keyword evidence="6" id="KW-0808">Transferase</keyword>
<keyword evidence="6" id="KW-0012">Acyltransferase</keyword>
<dbReference type="GO" id="GO:0005783">
    <property type="term" value="C:endoplasmic reticulum"/>
    <property type="evidence" value="ECO:0007669"/>
    <property type="project" value="TreeGrafter"/>
</dbReference>
<gene>
    <name evidence="6" type="ORF">AKO1_005939</name>
</gene>
<keyword evidence="4 5" id="KW-0472">Membrane</keyword>
<feature type="transmembrane region" description="Helical" evidence="5">
    <location>
        <begin position="464"/>
        <end position="486"/>
    </location>
</feature>
<protein>
    <submittedName>
        <fullName evidence="6">Glucosaminylphosphatidylinositol acyltransferase</fullName>
    </submittedName>
</protein>
<dbReference type="GO" id="GO:0072659">
    <property type="term" value="P:protein localization to plasma membrane"/>
    <property type="evidence" value="ECO:0007669"/>
    <property type="project" value="TreeGrafter"/>
</dbReference>
<feature type="transmembrane region" description="Helical" evidence="5">
    <location>
        <begin position="269"/>
        <end position="293"/>
    </location>
</feature>